<evidence type="ECO:0000313" key="13">
    <source>
        <dbReference type="EMBL" id="KOO24405.1"/>
    </source>
</evidence>
<evidence type="ECO:0000256" key="6">
    <source>
        <dbReference type="ARBA" id="ARBA00022837"/>
    </source>
</evidence>
<evidence type="ECO:0000259" key="12">
    <source>
        <dbReference type="PROSITE" id="PS50222"/>
    </source>
</evidence>
<dbReference type="InterPro" id="IPR000868">
    <property type="entry name" value="Isochorismatase-like_dom"/>
</dbReference>
<sequence>MSRREVNEAKKALEAAKDAAEAERLRAELEAAESRAREAEEAARKATAAAEKAEQIAKSAAAGRQQLGAHFKVKEMGSKLKAKAEEAAAHRAREAAAAVELAAQIAISAAAGRLQLGTSLMAKGFGSRLRSKAEESAVLRVAEAHAVAVAEAQAAAEAAAVTKVQAIQRGKMSRREVNEAKKALEAAKDAAEAERLRAELEAAESRAREAEEAARKATAAAEKAEQIAKSAAAGRQQLGASLIAQGFGSRLRSKAEEAAVLRAAEAQAVSVAQPAASGRLQSKAEEAAGLRAAEAQALAEKAAADAAAASAAAVAAAALASSKAKVAAAVKAVEAVSLIRAAEAEAAAEKAAQMAEAARIAESAAAGRMQLGVAAKVKALGSKLKSKAEDAAAQREAEQMVAEASAAALASVKAKVAAAVKVASTTQLLQQKVDEAAAARAAAEAKAAAAAAAKAAQEAAEAEARAAEEAYRMLEAYNIECAQRVANDPKLPSTPSTEDDLEEDVPAMEVEEEAFENGMLRNAMQYDAHDVDGDQKLDFDEFVTMVREREAGMHTEEELRERFKAMDVDGSGQIDMNEYVLYSLCDALARSSSRVIDLFKQWDEDGSGEVDRKEFRRAVKAMGFDFFANDAELDMVFNDIDADKSGTISYKELNSALRSFKPPPPKALRKNPPPSRIAQLAAKAKFKTDPTKSAGENFKLYLAAQLPYVKDLMKAIDEDGNGLIDKREWRKAVAAFGIEAMSRKEMDAVFESIDEDCSGNISLNELTLALRRALRDVRRQEASVKRQQEVTKRVRNTVQMLTEAQVKASPGKGSVLEELGLQDEPAPASPVAPPAKQWAVKFVETKRPKHALLIVNVQNDLIDGTMALRYCAAGQEGYEVIPVINALRRSSSFDVVAICKEWHPAEHCSFFESVTGKTLKPRPPSATGAERTKAIGGPKRALEERQAAAAAKGGGGDAAECDDEAGTGEEAFEGGMRRNAMQYDAHDVDGDQKLDFDEFVAMVREREEGEHTEKELRERFKALDADGSGQIDMNEYVLYSLCDALARSSSRVIDLFRQWDEDGSGEVDRKEFRRAVKAMGFDFFANDAELDMVFNDIDADKSGTISYKELNSALRSFKPPPPKALRKEDPQDRKRKGRTAFKTTIQFDPNSSASVQQQLRELLAKHSVRVLDLFKDWDDDGNGCISKKEFRQAVTALGLAAPKKELDALFNTFDSDGSGEIDYKEFQKALAPLRPKPKPKGGTGAQKGPLDPWKSGSPVPLHKSQKAEEVERADVYDTVVLTAPDGKAPMPTRLLPRHCVQMTWGAKLHEELALDARKDLQVLQGTRAELCSFSAFHDYGFHDKLNNLHSTGLHAELKKAGITHVYVCGLPFDHAVTHTALHAAEAGFVTSVVEDACRAADLDGVAKSRARLEAASIQLIRSYNMKAHMENAVLSSVPDAERVAPKAKQILLVELRDAPPHGAPAGVARAANVLRLDSDRHNSLVAKPPPGPPPRGLPREPMSEDAAQTTIAAAHRGSVARKKAPGLVMKHPIKRRNKHWQKAHAVVAVAVAAVVARVGLAAAETAQTKIAAAHRGRIARNKAPGVVMKHPPKRRKKPPVPAAVAQWKEDTPPVAAASPPANGSQLKRRNKNLGKAKTVVRVIVATTVARVGLAAVDAAQTKIAAAHRGRIARKKAPGVVMKHPPKRRKKPPADGQVERGAKASGDNDVSPSPPPPTPPPLAASSEVQVAARADYA</sequence>
<dbReference type="PROSITE" id="PS50096">
    <property type="entry name" value="IQ"/>
    <property type="match status" value="1"/>
</dbReference>
<dbReference type="Pfam" id="PF00857">
    <property type="entry name" value="Isochorismatase"/>
    <property type="match status" value="1"/>
</dbReference>
<evidence type="ECO:0000256" key="2">
    <source>
        <dbReference type="ARBA" id="ARBA00022642"/>
    </source>
</evidence>
<feature type="region of interest" description="Disordered" evidence="11">
    <location>
        <begin position="1581"/>
        <end position="1632"/>
    </location>
</feature>
<feature type="domain" description="EF-hand" evidence="12">
    <location>
        <begin position="628"/>
        <end position="663"/>
    </location>
</feature>
<comment type="similarity">
    <text evidence="1">Belongs to the isochorismatase family.</text>
</comment>
<feature type="domain" description="EF-hand" evidence="12">
    <location>
        <begin position="1165"/>
        <end position="1200"/>
    </location>
</feature>
<feature type="coiled-coil region" evidence="10">
    <location>
        <begin position="3"/>
        <end position="56"/>
    </location>
</feature>
<evidence type="ECO:0000256" key="11">
    <source>
        <dbReference type="SAM" id="MobiDB-lite"/>
    </source>
</evidence>
<evidence type="ECO:0000256" key="1">
    <source>
        <dbReference type="ARBA" id="ARBA00006336"/>
    </source>
</evidence>
<keyword evidence="10" id="KW-0175">Coiled coil</keyword>
<dbReference type="EC" id="3.5.1.19" evidence="8"/>
<evidence type="ECO:0000256" key="3">
    <source>
        <dbReference type="ARBA" id="ARBA00022723"/>
    </source>
</evidence>
<keyword evidence="2" id="KW-0662">Pyridine nucleotide biosynthesis</keyword>
<dbReference type="InterPro" id="IPR002048">
    <property type="entry name" value="EF_hand_dom"/>
</dbReference>
<evidence type="ECO:0000256" key="10">
    <source>
        <dbReference type="SAM" id="Coils"/>
    </source>
</evidence>
<dbReference type="PROSITE" id="PS50222">
    <property type="entry name" value="EF_HAND_2"/>
    <property type="match status" value="12"/>
</dbReference>
<proteinExistence type="inferred from homology"/>
<gene>
    <name evidence="13" type="ORF">Ctob_004364</name>
</gene>
<dbReference type="SMART" id="SM00054">
    <property type="entry name" value="EFh"/>
    <property type="match status" value="12"/>
</dbReference>
<feature type="compositionally biased region" description="Basic residues" evidence="11">
    <location>
        <begin position="1667"/>
        <end position="1676"/>
    </location>
</feature>
<dbReference type="FunFam" id="1.10.238.10:FF:000003">
    <property type="entry name" value="Calmodulin A"/>
    <property type="match status" value="1"/>
</dbReference>
<feature type="compositionally biased region" description="Pro residues" evidence="11">
    <location>
        <begin position="1487"/>
        <end position="1496"/>
    </location>
</feature>
<feature type="coiled-coil region" evidence="10">
    <location>
        <begin position="174"/>
        <end position="227"/>
    </location>
</feature>
<evidence type="ECO:0000256" key="9">
    <source>
        <dbReference type="ARBA" id="ARBA00043224"/>
    </source>
</evidence>
<dbReference type="InterPro" id="IPR011992">
    <property type="entry name" value="EF-hand-dom_pair"/>
</dbReference>
<feature type="domain" description="EF-hand" evidence="12">
    <location>
        <begin position="590"/>
        <end position="625"/>
    </location>
</feature>
<dbReference type="InterPro" id="IPR052347">
    <property type="entry name" value="Isochorismatase_Nicotinamidase"/>
</dbReference>
<evidence type="ECO:0000313" key="14">
    <source>
        <dbReference type="Proteomes" id="UP000037460"/>
    </source>
</evidence>
<feature type="domain" description="EF-hand" evidence="12">
    <location>
        <begin position="1047"/>
        <end position="1082"/>
    </location>
</feature>
<feature type="coiled-coil region" evidence="10">
    <location>
        <begin position="763"/>
        <end position="790"/>
    </location>
</feature>
<accession>A0A0M0JD34</accession>
<keyword evidence="6" id="KW-0106">Calcium</keyword>
<feature type="region of interest" description="Disordered" evidence="11">
    <location>
        <begin position="1117"/>
        <end position="1136"/>
    </location>
</feature>
<feature type="domain" description="EF-hand" evidence="12">
    <location>
        <begin position="1085"/>
        <end position="1120"/>
    </location>
</feature>
<feature type="domain" description="EF-hand" evidence="12">
    <location>
        <begin position="1201"/>
        <end position="1236"/>
    </location>
</feature>
<feature type="region of interest" description="Disordered" evidence="11">
    <location>
        <begin position="917"/>
        <end position="939"/>
    </location>
</feature>
<dbReference type="SMART" id="SM00015">
    <property type="entry name" value="IQ"/>
    <property type="match status" value="4"/>
</dbReference>
<feature type="domain" description="EF-hand" evidence="12">
    <location>
        <begin position="983"/>
        <end position="1009"/>
    </location>
</feature>
<feature type="domain" description="EF-hand" evidence="12">
    <location>
        <begin position="554"/>
        <end position="589"/>
    </location>
</feature>
<keyword evidence="4" id="KW-0677">Repeat</keyword>
<comment type="pathway">
    <text evidence="7">Cofactor biosynthesis; nicotinate biosynthesis; nicotinate from nicotinamide: step 1/1.</text>
</comment>
<dbReference type="Proteomes" id="UP000037460">
    <property type="component" value="Unassembled WGS sequence"/>
</dbReference>
<dbReference type="EMBL" id="JWZX01003096">
    <property type="protein sequence ID" value="KOO24405.1"/>
    <property type="molecule type" value="Genomic_DNA"/>
</dbReference>
<keyword evidence="3" id="KW-0479">Metal-binding</keyword>
<reference evidence="14" key="1">
    <citation type="journal article" date="2015" name="PLoS Genet.">
        <title>Genome Sequence and Transcriptome Analyses of Chrysochromulina tobin: Metabolic Tools for Enhanced Algal Fitness in the Prominent Order Prymnesiales (Haptophyceae).</title>
        <authorList>
            <person name="Hovde B.T."/>
            <person name="Deodato C.R."/>
            <person name="Hunsperger H.M."/>
            <person name="Ryken S.A."/>
            <person name="Yost W."/>
            <person name="Jha R.K."/>
            <person name="Patterson J."/>
            <person name="Monnat R.J. Jr."/>
            <person name="Barlow S.B."/>
            <person name="Starkenburg S.R."/>
            <person name="Cattolico R.A."/>
        </authorList>
    </citation>
    <scope>NUCLEOTIDE SEQUENCE</scope>
    <source>
        <strain evidence="14">CCMP291</strain>
    </source>
</reference>
<dbReference type="PANTHER" id="PTHR11080">
    <property type="entry name" value="PYRAZINAMIDASE/NICOTINAMIDASE"/>
    <property type="match status" value="1"/>
</dbReference>
<feature type="region of interest" description="Disordered" evidence="11">
    <location>
        <begin position="1231"/>
        <end position="1270"/>
    </location>
</feature>
<dbReference type="Gene3D" id="1.10.238.10">
    <property type="entry name" value="EF-hand"/>
    <property type="match status" value="6"/>
</dbReference>
<dbReference type="GO" id="GO:0008936">
    <property type="term" value="F:nicotinamidase activity"/>
    <property type="evidence" value="ECO:0007669"/>
    <property type="project" value="UniProtKB-EC"/>
</dbReference>
<dbReference type="PROSITE" id="PS00018">
    <property type="entry name" value="EF_HAND_1"/>
    <property type="match status" value="12"/>
</dbReference>
<feature type="region of interest" description="Disordered" evidence="11">
    <location>
        <begin position="1667"/>
        <end position="1736"/>
    </location>
</feature>
<dbReference type="PANTHER" id="PTHR11080:SF2">
    <property type="entry name" value="LD05707P"/>
    <property type="match status" value="1"/>
</dbReference>
<feature type="region of interest" description="Disordered" evidence="11">
    <location>
        <begin position="1481"/>
        <end position="1507"/>
    </location>
</feature>
<feature type="domain" description="EF-hand" evidence="12">
    <location>
        <begin position="741"/>
        <end position="776"/>
    </location>
</feature>
<keyword evidence="14" id="KW-1185">Reference proteome</keyword>
<evidence type="ECO:0000256" key="8">
    <source>
        <dbReference type="ARBA" id="ARBA00039017"/>
    </source>
</evidence>
<organism evidence="13 14">
    <name type="scientific">Chrysochromulina tobinii</name>
    <dbReference type="NCBI Taxonomy" id="1460289"/>
    <lineage>
        <taxon>Eukaryota</taxon>
        <taxon>Haptista</taxon>
        <taxon>Haptophyta</taxon>
        <taxon>Prymnesiophyceae</taxon>
        <taxon>Prymnesiales</taxon>
        <taxon>Chrysochromulinaceae</taxon>
        <taxon>Chrysochromulina</taxon>
    </lineage>
</organism>
<dbReference type="InterPro" id="IPR036380">
    <property type="entry name" value="Isochorismatase-like_sf"/>
</dbReference>
<dbReference type="InterPro" id="IPR018247">
    <property type="entry name" value="EF_Hand_1_Ca_BS"/>
</dbReference>
<name>A0A0M0JD34_9EUKA</name>
<feature type="domain" description="EF-hand" evidence="12">
    <location>
        <begin position="1011"/>
        <end position="1046"/>
    </location>
</feature>
<dbReference type="Pfam" id="PF13499">
    <property type="entry name" value="EF-hand_7"/>
    <property type="match status" value="6"/>
</dbReference>
<dbReference type="GO" id="GO:0019363">
    <property type="term" value="P:pyridine nucleotide biosynthetic process"/>
    <property type="evidence" value="ECO:0007669"/>
    <property type="project" value="UniProtKB-KW"/>
</dbReference>
<dbReference type="Gene3D" id="3.40.50.850">
    <property type="entry name" value="Isochorismatase-like"/>
    <property type="match status" value="2"/>
</dbReference>
<feature type="domain" description="EF-hand" evidence="12">
    <location>
        <begin position="704"/>
        <end position="739"/>
    </location>
</feature>
<dbReference type="SUPFAM" id="SSF47473">
    <property type="entry name" value="EF-hand"/>
    <property type="match status" value="4"/>
</dbReference>
<dbReference type="OrthoDB" id="167809at2759"/>
<dbReference type="CDD" id="cd00051">
    <property type="entry name" value="EFh"/>
    <property type="match status" value="4"/>
</dbReference>
<feature type="domain" description="EF-hand" evidence="12">
    <location>
        <begin position="526"/>
        <end position="552"/>
    </location>
</feature>
<protein>
    <recommendedName>
        <fullName evidence="8">nicotinamidase</fullName>
        <ecNumber evidence="8">3.5.1.19</ecNumber>
    </recommendedName>
    <alternativeName>
        <fullName evidence="9">Nicotinamide deamidase</fullName>
    </alternativeName>
</protein>
<feature type="coiled-coil region" evidence="10">
    <location>
        <begin position="426"/>
        <end position="477"/>
    </location>
</feature>
<evidence type="ECO:0000256" key="4">
    <source>
        <dbReference type="ARBA" id="ARBA00022737"/>
    </source>
</evidence>
<dbReference type="GO" id="GO:0005509">
    <property type="term" value="F:calcium ion binding"/>
    <property type="evidence" value="ECO:0007669"/>
    <property type="project" value="InterPro"/>
</dbReference>
<feature type="compositionally biased region" description="Pro residues" evidence="11">
    <location>
        <begin position="1711"/>
        <end position="1721"/>
    </location>
</feature>
<evidence type="ECO:0000256" key="7">
    <source>
        <dbReference type="ARBA" id="ARBA00037900"/>
    </source>
</evidence>
<evidence type="ECO:0000256" key="5">
    <source>
        <dbReference type="ARBA" id="ARBA00022801"/>
    </source>
</evidence>
<keyword evidence="5" id="KW-0378">Hydrolase</keyword>
<dbReference type="SUPFAM" id="SSF52499">
    <property type="entry name" value="Isochorismatase-like hydrolases"/>
    <property type="match status" value="1"/>
</dbReference>
<dbReference type="InterPro" id="IPR000048">
    <property type="entry name" value="IQ_motif_EF-hand-BS"/>
</dbReference>
<comment type="caution">
    <text evidence="13">The sequence shown here is derived from an EMBL/GenBank/DDBJ whole genome shotgun (WGS) entry which is preliminary data.</text>
</comment>